<name>A0A3L9YX01_9FLAO</name>
<reference evidence="3 4" key="1">
    <citation type="submission" date="2018-10" db="EMBL/GenBank/DDBJ databases">
        <title>Genomic Encyclopedia of Archaeal and Bacterial Type Strains, Phase II (KMG-II): from individual species to whole genera.</title>
        <authorList>
            <person name="Goeker M."/>
        </authorList>
    </citation>
    <scope>NUCLEOTIDE SEQUENCE [LARGE SCALE GENOMIC DNA]</scope>
    <source>
        <strain evidence="3 4">DSM 23424</strain>
    </source>
</reference>
<feature type="chain" id="PRO_5018035770" description="DUF4384 domain-containing protein" evidence="2">
    <location>
        <begin position="19"/>
        <end position="253"/>
    </location>
</feature>
<dbReference type="AlphaFoldDB" id="A0A3L9YX01"/>
<feature type="compositionally biased region" description="Gly residues" evidence="1">
    <location>
        <begin position="216"/>
        <end position="226"/>
    </location>
</feature>
<dbReference type="OrthoDB" id="1144986at2"/>
<comment type="caution">
    <text evidence="3">The sequence shown here is derived from an EMBL/GenBank/DDBJ whole genome shotgun (WGS) entry which is preliminary data.</text>
</comment>
<sequence length="253" mass="28717">MKKTVLLLLVCTIYSVSAKNPKTSVVVDTTEVFNESLTYKVVQDNEYLQLSISTKDNDIIMSMLSLGVTVFFDVKGKEKENVYIKYPLEPVKTNFNKGQVPLDGFQTSEEETKRRQQIAKLIENDLPQEAAYNYFDSQEQFHILLNSLDTSLSYIYDPQKGLLEYRLKIPKRRISANSKEDFSKLAIGVKTGKLPDHKPKEDDSSRRPESKKRGGGRPSGGRGGGRPNNSERPESQNRQSSMATIDFWFMASE</sequence>
<gene>
    <name evidence="3" type="ORF">BXY75_1203</name>
</gene>
<proteinExistence type="predicted"/>
<dbReference type="Proteomes" id="UP000271339">
    <property type="component" value="Unassembled WGS sequence"/>
</dbReference>
<evidence type="ECO:0008006" key="5">
    <source>
        <dbReference type="Google" id="ProtNLM"/>
    </source>
</evidence>
<keyword evidence="2" id="KW-0732">Signal</keyword>
<organism evidence="3 4">
    <name type="scientific">Ulvibacter antarcticus</name>
    <dbReference type="NCBI Taxonomy" id="442714"/>
    <lineage>
        <taxon>Bacteria</taxon>
        <taxon>Pseudomonadati</taxon>
        <taxon>Bacteroidota</taxon>
        <taxon>Flavobacteriia</taxon>
        <taxon>Flavobacteriales</taxon>
        <taxon>Flavobacteriaceae</taxon>
        <taxon>Ulvibacter</taxon>
    </lineage>
</organism>
<feature type="compositionally biased region" description="Basic and acidic residues" evidence="1">
    <location>
        <begin position="193"/>
        <end position="212"/>
    </location>
</feature>
<protein>
    <recommendedName>
        <fullName evidence="5">DUF4384 domain-containing protein</fullName>
    </recommendedName>
</protein>
<accession>A0A3L9YX01</accession>
<dbReference type="RefSeq" id="WP_121906784.1">
    <property type="nucleotide sequence ID" value="NZ_REFC01000012.1"/>
</dbReference>
<feature type="region of interest" description="Disordered" evidence="1">
    <location>
        <begin position="187"/>
        <end position="245"/>
    </location>
</feature>
<evidence type="ECO:0000256" key="2">
    <source>
        <dbReference type="SAM" id="SignalP"/>
    </source>
</evidence>
<feature type="signal peptide" evidence="2">
    <location>
        <begin position="1"/>
        <end position="18"/>
    </location>
</feature>
<dbReference type="EMBL" id="REFC01000012">
    <property type="protein sequence ID" value="RMA64330.1"/>
    <property type="molecule type" value="Genomic_DNA"/>
</dbReference>
<evidence type="ECO:0000256" key="1">
    <source>
        <dbReference type="SAM" id="MobiDB-lite"/>
    </source>
</evidence>
<evidence type="ECO:0000313" key="4">
    <source>
        <dbReference type="Proteomes" id="UP000271339"/>
    </source>
</evidence>
<keyword evidence="4" id="KW-1185">Reference proteome</keyword>
<evidence type="ECO:0000313" key="3">
    <source>
        <dbReference type="EMBL" id="RMA64330.1"/>
    </source>
</evidence>